<dbReference type="InterPro" id="IPR013120">
    <property type="entry name" value="FAR_NAD-bd"/>
</dbReference>
<dbReference type="SUPFAM" id="SSF51735">
    <property type="entry name" value="NAD(P)-binding Rossmann-fold domains"/>
    <property type="match status" value="1"/>
</dbReference>
<name>A0ABS9GWU1_9BACL</name>
<dbReference type="Pfam" id="PF07993">
    <property type="entry name" value="NAD_binding_4"/>
    <property type="match status" value="1"/>
</dbReference>
<organism evidence="2 3">
    <name type="scientific">Pseudalkalibacillus berkeleyi</name>
    <dbReference type="NCBI Taxonomy" id="1069813"/>
    <lineage>
        <taxon>Bacteria</taxon>
        <taxon>Bacillati</taxon>
        <taxon>Bacillota</taxon>
        <taxon>Bacilli</taxon>
        <taxon>Bacillales</taxon>
        <taxon>Fictibacillaceae</taxon>
        <taxon>Pseudalkalibacillus</taxon>
    </lineage>
</organism>
<dbReference type="Gene3D" id="3.40.50.720">
    <property type="entry name" value="NAD(P)-binding Rossmann-like Domain"/>
    <property type="match status" value="1"/>
</dbReference>
<evidence type="ECO:0000313" key="3">
    <source>
        <dbReference type="Proteomes" id="UP001649381"/>
    </source>
</evidence>
<dbReference type="InterPro" id="IPR026055">
    <property type="entry name" value="FAR"/>
</dbReference>
<dbReference type="RefSeq" id="WP_236330331.1">
    <property type="nucleotide sequence ID" value="NZ_JAKIJS010000001.1"/>
</dbReference>
<dbReference type="InterPro" id="IPR036291">
    <property type="entry name" value="NAD(P)-bd_dom_sf"/>
</dbReference>
<dbReference type="PANTHER" id="PTHR11011">
    <property type="entry name" value="MALE STERILITY PROTEIN 2-RELATED"/>
    <property type="match status" value="1"/>
</dbReference>
<accession>A0ABS9GWU1</accession>
<sequence>MANIYFMTGFPGFLATKMVEYISEQEPKSTFYLLVHPSQVEKADTVVKQFEENSRFTILQGDITKENLGLKGIELDRVTHVFHFAAIYDLAVALEVAELVNVTGTERVLNWLETLPSLKRFVYFSTAYVSGDRVGTVYEDELVEGQGFKNHYESTKYEAEILVQGKMESIPTTIIRPGIVVGHSQTGETVKFDGPYFIMRFLDKFSRLPIPYIGHGRVPVYLVPVDYILEAVYHFTHLEKSEGKVYHLTDPNPSEARALYKEIVGHLLNKQPTWFLPTSFVSGMLRISKFRRWVQVERETIDYFQCETYYDTTNTINDLQGSGIECPTFNEYAGNIVKYYKEARHDQDKAVPVK</sequence>
<reference evidence="2 3" key="1">
    <citation type="submission" date="2022-01" db="EMBL/GenBank/DDBJ databases">
        <title>Alkalihalobacillus sp. EGI L200015, a novel bacterium isolated from a salt lake sediment.</title>
        <authorList>
            <person name="Gao L."/>
            <person name="Fang B.-Z."/>
            <person name="Li W.-J."/>
        </authorList>
    </citation>
    <scope>NUCLEOTIDE SEQUENCE [LARGE SCALE GENOMIC DNA]</scope>
    <source>
        <strain evidence="2 3">KCTC 12718</strain>
    </source>
</reference>
<protein>
    <submittedName>
        <fullName evidence="2">SDR family oxidoreductase</fullName>
    </submittedName>
</protein>
<dbReference type="EMBL" id="JAKIJS010000001">
    <property type="protein sequence ID" value="MCF6136140.1"/>
    <property type="molecule type" value="Genomic_DNA"/>
</dbReference>
<dbReference type="CDD" id="cd05263">
    <property type="entry name" value="MupV_like_SDR_e"/>
    <property type="match status" value="1"/>
</dbReference>
<comment type="caution">
    <text evidence="2">The sequence shown here is derived from an EMBL/GenBank/DDBJ whole genome shotgun (WGS) entry which is preliminary data.</text>
</comment>
<keyword evidence="3" id="KW-1185">Reference proteome</keyword>
<dbReference type="Proteomes" id="UP001649381">
    <property type="component" value="Unassembled WGS sequence"/>
</dbReference>
<feature type="domain" description="Thioester reductase (TE)" evidence="1">
    <location>
        <begin position="8"/>
        <end position="231"/>
    </location>
</feature>
<evidence type="ECO:0000313" key="2">
    <source>
        <dbReference type="EMBL" id="MCF6136140.1"/>
    </source>
</evidence>
<proteinExistence type="predicted"/>
<dbReference type="PANTHER" id="PTHR11011:SF45">
    <property type="entry name" value="FATTY ACYL-COA REDUCTASE CG8306-RELATED"/>
    <property type="match status" value="1"/>
</dbReference>
<evidence type="ECO:0000259" key="1">
    <source>
        <dbReference type="Pfam" id="PF07993"/>
    </source>
</evidence>
<gene>
    <name evidence="2" type="ORF">L2716_00270</name>
</gene>